<evidence type="ECO:0000313" key="4">
    <source>
        <dbReference type="EMBL" id="RWS19321.1"/>
    </source>
</evidence>
<evidence type="ECO:0000313" key="5">
    <source>
        <dbReference type="Proteomes" id="UP000288716"/>
    </source>
</evidence>
<keyword evidence="2" id="KW-0175">Coiled coil</keyword>
<keyword evidence="5" id="KW-1185">Reference proteome</keyword>
<protein>
    <submittedName>
        <fullName evidence="4">Low affinity immunoglobulin epsilon Fc receptor-like protein</fullName>
    </submittedName>
</protein>
<dbReference type="EMBL" id="NCKV01027634">
    <property type="protein sequence ID" value="RWS19321.1"/>
    <property type="molecule type" value="Genomic_DNA"/>
</dbReference>
<dbReference type="InterPro" id="IPR016187">
    <property type="entry name" value="CTDL_fold"/>
</dbReference>
<dbReference type="InterPro" id="IPR050111">
    <property type="entry name" value="C-type_lectin/snaclec_domain"/>
</dbReference>
<organism evidence="4 5">
    <name type="scientific">Leptotrombidium deliense</name>
    <dbReference type="NCBI Taxonomy" id="299467"/>
    <lineage>
        <taxon>Eukaryota</taxon>
        <taxon>Metazoa</taxon>
        <taxon>Ecdysozoa</taxon>
        <taxon>Arthropoda</taxon>
        <taxon>Chelicerata</taxon>
        <taxon>Arachnida</taxon>
        <taxon>Acari</taxon>
        <taxon>Acariformes</taxon>
        <taxon>Trombidiformes</taxon>
        <taxon>Prostigmata</taxon>
        <taxon>Anystina</taxon>
        <taxon>Parasitengona</taxon>
        <taxon>Trombiculoidea</taxon>
        <taxon>Trombiculidae</taxon>
        <taxon>Leptotrombidium</taxon>
    </lineage>
</organism>
<dbReference type="STRING" id="299467.A0A443RVA3"/>
<gene>
    <name evidence="4" type="ORF">B4U80_12318</name>
</gene>
<name>A0A443RVA3_9ACAR</name>
<dbReference type="Proteomes" id="UP000288716">
    <property type="component" value="Unassembled WGS sequence"/>
</dbReference>
<dbReference type="Gene3D" id="3.10.100.10">
    <property type="entry name" value="Mannose-Binding Protein A, subunit A"/>
    <property type="match status" value="1"/>
</dbReference>
<evidence type="ECO:0000259" key="3">
    <source>
        <dbReference type="PROSITE" id="PS50041"/>
    </source>
</evidence>
<dbReference type="OrthoDB" id="5877732at2759"/>
<dbReference type="PROSITE" id="PS00615">
    <property type="entry name" value="C_TYPE_LECTIN_1"/>
    <property type="match status" value="1"/>
</dbReference>
<evidence type="ECO:0000256" key="2">
    <source>
        <dbReference type="SAM" id="Coils"/>
    </source>
</evidence>
<evidence type="ECO:0000256" key="1">
    <source>
        <dbReference type="ARBA" id="ARBA00023157"/>
    </source>
</evidence>
<proteinExistence type="predicted"/>
<feature type="domain" description="C-type lectin" evidence="3">
    <location>
        <begin position="1"/>
        <end position="94"/>
    </location>
</feature>
<dbReference type="InterPro" id="IPR001304">
    <property type="entry name" value="C-type_lectin-like"/>
</dbReference>
<dbReference type="InterPro" id="IPR018378">
    <property type="entry name" value="C-type_lectin_CS"/>
</dbReference>
<reference evidence="4 5" key="1">
    <citation type="journal article" date="2018" name="Gigascience">
        <title>Genomes of trombidid mites reveal novel predicted allergens and laterally-transferred genes associated with secondary metabolism.</title>
        <authorList>
            <person name="Dong X."/>
            <person name="Chaisiri K."/>
            <person name="Xia D."/>
            <person name="Armstrong S.D."/>
            <person name="Fang Y."/>
            <person name="Donnelly M.J."/>
            <person name="Kadowaki T."/>
            <person name="McGarry J.W."/>
            <person name="Darby A.C."/>
            <person name="Makepeace B.L."/>
        </authorList>
    </citation>
    <scope>NUCLEOTIDE SEQUENCE [LARGE SCALE GENOMIC DNA]</scope>
    <source>
        <strain evidence="4">UoL-UT</strain>
    </source>
</reference>
<dbReference type="VEuPathDB" id="VectorBase:LDEU012719"/>
<dbReference type="SUPFAM" id="SSF56436">
    <property type="entry name" value="C-type lectin-like"/>
    <property type="match status" value="1"/>
</dbReference>
<dbReference type="PANTHER" id="PTHR22803">
    <property type="entry name" value="MANNOSE, PHOSPHOLIPASE, LECTIN RECEPTOR RELATED"/>
    <property type="match status" value="1"/>
</dbReference>
<sequence>MGGQMVTIKDAAEANYIASLIKGNTYYLGLSRLGQEPNETYAWADGDKPEFYNWEYGHHDQVNTSKDHNCVNLLASSGQWKDAQCTKKLNLLCEMKATTQDIDKLKNETDALTEKVETIIEEVKVIKTDVEKLKKDVIENKK</sequence>
<feature type="non-terminal residue" evidence="4">
    <location>
        <position position="142"/>
    </location>
</feature>
<feature type="coiled-coil region" evidence="2">
    <location>
        <begin position="88"/>
        <end position="136"/>
    </location>
</feature>
<dbReference type="PROSITE" id="PS50041">
    <property type="entry name" value="C_TYPE_LECTIN_2"/>
    <property type="match status" value="1"/>
</dbReference>
<keyword evidence="1" id="KW-1015">Disulfide bond</keyword>
<accession>A0A443RVA3</accession>
<comment type="caution">
    <text evidence="4">The sequence shown here is derived from an EMBL/GenBank/DDBJ whole genome shotgun (WGS) entry which is preliminary data.</text>
</comment>
<dbReference type="AlphaFoldDB" id="A0A443RVA3"/>
<dbReference type="InterPro" id="IPR016186">
    <property type="entry name" value="C-type_lectin-like/link_sf"/>
</dbReference>
<dbReference type="CDD" id="cd00037">
    <property type="entry name" value="CLECT"/>
    <property type="match status" value="1"/>
</dbReference>
<keyword evidence="4" id="KW-0675">Receptor</keyword>
<dbReference type="Pfam" id="PF00059">
    <property type="entry name" value="Lectin_C"/>
    <property type="match status" value="1"/>
</dbReference>